<accession>A0A448ZZB3</accession>
<reference evidence="1" key="1">
    <citation type="submission" date="2019-01" db="EMBL/GenBank/DDBJ databases">
        <authorList>
            <consortium name="Pathogen Informatics"/>
        </authorList>
    </citation>
    <scope>NUCLEOTIDE SEQUENCE [LARGE SCALE GENOMIC DNA]</scope>
    <source>
        <strain evidence="1">NCTC10113</strain>
    </source>
</reference>
<sequence length="86" mass="10728">MFLKLSESKLPKFSYKLGTHKIHKNWIRQQNTNINIFEEWLKNSSLDFPWKKQKNEIIEYLPECENSLYWQIIYDLEMKQKWNVKY</sequence>
<protein>
    <submittedName>
        <fullName evidence="1">Uncharacterized protein</fullName>
    </submittedName>
</protein>
<name>A0A448ZZB3_METSV</name>
<dbReference type="RefSeq" id="WP_024543830.1">
    <property type="nucleotide sequence ID" value="NZ_BPLV01000001.1"/>
</dbReference>
<organism evidence="1">
    <name type="scientific">Metamycoplasma salivarium</name>
    <name type="common">Mycoplasma salivarium</name>
    <dbReference type="NCBI Taxonomy" id="2124"/>
    <lineage>
        <taxon>Bacteria</taxon>
        <taxon>Bacillati</taxon>
        <taxon>Mycoplasmatota</taxon>
        <taxon>Mycoplasmoidales</taxon>
        <taxon>Metamycoplasmataceae</taxon>
        <taxon>Metamycoplasma</taxon>
    </lineage>
</organism>
<keyword evidence="1" id="KW-0614">Plasmid</keyword>
<proteinExistence type="predicted"/>
<dbReference type="EMBL" id="LR214939">
    <property type="protein sequence ID" value="VEU56574.1"/>
    <property type="molecule type" value="Genomic_DNA"/>
</dbReference>
<dbReference type="AlphaFoldDB" id="A0A448ZZB3"/>
<geneLocation type="plasmid" evidence="1">
    <name>2</name>
</geneLocation>
<evidence type="ECO:0000313" key="1">
    <source>
        <dbReference type="EMBL" id="VEU56574.1"/>
    </source>
</evidence>
<gene>
    <name evidence="1" type="ORF">NCTC10113_01486</name>
</gene>